<organism evidence="1 2">
    <name type="scientific">Caballeronia sordidicola</name>
    <name type="common">Burkholderia sordidicola</name>
    <dbReference type="NCBI Taxonomy" id="196367"/>
    <lineage>
        <taxon>Bacteria</taxon>
        <taxon>Pseudomonadati</taxon>
        <taxon>Pseudomonadota</taxon>
        <taxon>Betaproteobacteria</taxon>
        <taxon>Burkholderiales</taxon>
        <taxon>Burkholderiaceae</taxon>
        <taxon>Caballeronia</taxon>
    </lineage>
</organism>
<name>A0A242ML77_CABSO</name>
<dbReference type="EMBL" id="NBTZ01000098">
    <property type="protein sequence ID" value="OTP72056.1"/>
    <property type="molecule type" value="Genomic_DNA"/>
</dbReference>
<sequence length="37" mass="4275">MLPQLKTWVGENLQPQEATLGLVVPMHIRLFTPWDSK</sequence>
<evidence type="ECO:0000313" key="1">
    <source>
        <dbReference type="EMBL" id="OTP72056.1"/>
    </source>
</evidence>
<comment type="caution">
    <text evidence="1">The sequence shown here is derived from an EMBL/GenBank/DDBJ whole genome shotgun (WGS) entry which is preliminary data.</text>
</comment>
<gene>
    <name evidence="1" type="ORF">PAMC26577_22060</name>
</gene>
<evidence type="ECO:0000313" key="2">
    <source>
        <dbReference type="Proteomes" id="UP000195221"/>
    </source>
</evidence>
<dbReference type="AlphaFoldDB" id="A0A242ML77"/>
<accession>A0A242ML77</accession>
<reference evidence="1 2" key="1">
    <citation type="submission" date="2017-03" db="EMBL/GenBank/DDBJ databases">
        <title>Genome analysis of strain PAMC 26577.</title>
        <authorList>
            <person name="Oh H.-M."/>
            <person name="Yang J.-A."/>
        </authorList>
    </citation>
    <scope>NUCLEOTIDE SEQUENCE [LARGE SCALE GENOMIC DNA]</scope>
    <source>
        <strain evidence="1 2">PAMC 26577</strain>
    </source>
</reference>
<dbReference type="Proteomes" id="UP000195221">
    <property type="component" value="Unassembled WGS sequence"/>
</dbReference>
<proteinExistence type="predicted"/>
<protein>
    <submittedName>
        <fullName evidence="1">Uncharacterized protein</fullName>
    </submittedName>
</protein>